<gene>
    <name evidence="11" type="primary">usp36</name>
</gene>
<dbReference type="CTD" id="57602"/>
<keyword evidence="3" id="KW-0597">Phosphoprotein</keyword>
<feature type="compositionally biased region" description="Low complexity" evidence="8">
    <location>
        <begin position="557"/>
        <end position="566"/>
    </location>
</feature>
<evidence type="ECO:0000256" key="3">
    <source>
        <dbReference type="ARBA" id="ARBA00022553"/>
    </source>
</evidence>
<dbReference type="PANTHER" id="PTHR24006:SF653">
    <property type="entry name" value="UBIQUITIN CARBOXYL-TERMINAL HYDROLASE 36"/>
    <property type="match status" value="1"/>
</dbReference>
<keyword evidence="5" id="KW-0833">Ubl conjugation pathway</keyword>
<dbReference type="OrthoDB" id="420187at2759"/>
<dbReference type="FunFam" id="3.90.70.10:FF:000016">
    <property type="entry name" value="Ubiquitin carboxyl-terminal hydrolase 36"/>
    <property type="match status" value="1"/>
</dbReference>
<dbReference type="KEGG" id="char:105899325"/>
<dbReference type="Pfam" id="PF00443">
    <property type="entry name" value="UCH"/>
    <property type="match status" value="1"/>
</dbReference>
<dbReference type="CDD" id="cd02661">
    <property type="entry name" value="Peptidase_C19E"/>
    <property type="match status" value="1"/>
</dbReference>
<feature type="region of interest" description="Disordered" evidence="8">
    <location>
        <begin position="986"/>
        <end position="1011"/>
    </location>
</feature>
<dbReference type="PROSITE" id="PS50235">
    <property type="entry name" value="USP_3"/>
    <property type="match status" value="1"/>
</dbReference>
<feature type="region of interest" description="Disordered" evidence="8">
    <location>
        <begin position="427"/>
        <end position="455"/>
    </location>
</feature>
<keyword evidence="4" id="KW-0645">Protease</keyword>
<feature type="compositionally biased region" description="Basic residues" evidence="8">
    <location>
        <begin position="730"/>
        <end position="746"/>
    </location>
</feature>
<feature type="compositionally biased region" description="Basic residues" evidence="8">
    <location>
        <begin position="778"/>
        <end position="790"/>
    </location>
</feature>
<dbReference type="GO" id="GO:0006508">
    <property type="term" value="P:proteolysis"/>
    <property type="evidence" value="ECO:0007669"/>
    <property type="project" value="UniProtKB-KW"/>
</dbReference>
<evidence type="ECO:0000313" key="10">
    <source>
        <dbReference type="Proteomes" id="UP000515152"/>
    </source>
</evidence>
<comment type="catalytic activity">
    <reaction evidence="1">
        <text>Thiol-dependent hydrolysis of ester, thioester, amide, peptide and isopeptide bonds formed by the C-terminal Gly of ubiquitin (a 76-residue protein attached to proteins as an intracellular targeting signal).</text>
        <dbReference type="EC" id="3.4.19.12"/>
    </reaction>
</comment>
<feature type="compositionally biased region" description="Low complexity" evidence="8">
    <location>
        <begin position="720"/>
        <end position="729"/>
    </location>
</feature>
<evidence type="ECO:0000256" key="4">
    <source>
        <dbReference type="ARBA" id="ARBA00022670"/>
    </source>
</evidence>
<feature type="region of interest" description="Disordered" evidence="8">
    <location>
        <begin position="1"/>
        <end position="23"/>
    </location>
</feature>
<dbReference type="PROSITE" id="PS00973">
    <property type="entry name" value="USP_2"/>
    <property type="match status" value="1"/>
</dbReference>
<dbReference type="GO" id="GO:0016579">
    <property type="term" value="P:protein deubiquitination"/>
    <property type="evidence" value="ECO:0007669"/>
    <property type="project" value="InterPro"/>
</dbReference>
<feature type="compositionally biased region" description="Low complexity" evidence="8">
    <location>
        <begin position="496"/>
        <end position="507"/>
    </location>
</feature>
<protein>
    <recommendedName>
        <fullName evidence="2">ubiquitinyl hydrolase 1</fullName>
        <ecNumber evidence="2">3.4.19.12</ecNumber>
    </recommendedName>
</protein>
<name>A0A6P8FM55_CLUHA</name>
<dbReference type="GO" id="GO:0042981">
    <property type="term" value="P:regulation of apoptotic process"/>
    <property type="evidence" value="ECO:0007669"/>
    <property type="project" value="TreeGrafter"/>
</dbReference>
<accession>A0A6P8FM55</accession>
<keyword evidence="6 11" id="KW-0378">Hydrolase</keyword>
<dbReference type="Gene3D" id="3.90.70.10">
    <property type="entry name" value="Cysteine proteinases"/>
    <property type="match status" value="1"/>
</dbReference>
<feature type="compositionally biased region" description="Low complexity" evidence="8">
    <location>
        <begin position="822"/>
        <end position="836"/>
    </location>
</feature>
<feature type="compositionally biased region" description="Basic residues" evidence="8">
    <location>
        <begin position="865"/>
        <end position="875"/>
    </location>
</feature>
<dbReference type="InterPro" id="IPR028889">
    <property type="entry name" value="USP"/>
</dbReference>
<dbReference type="GO" id="GO:0005634">
    <property type="term" value="C:nucleus"/>
    <property type="evidence" value="ECO:0007669"/>
    <property type="project" value="TreeGrafter"/>
</dbReference>
<feature type="region of interest" description="Disordered" evidence="8">
    <location>
        <begin position="491"/>
        <end position="967"/>
    </location>
</feature>
<feature type="compositionally biased region" description="Basic and acidic residues" evidence="8">
    <location>
        <begin position="1"/>
        <end position="19"/>
    </location>
</feature>
<evidence type="ECO:0000259" key="9">
    <source>
        <dbReference type="PROSITE" id="PS50235"/>
    </source>
</evidence>
<proteinExistence type="predicted"/>
<feature type="compositionally biased region" description="Low complexity" evidence="8">
    <location>
        <begin position="843"/>
        <end position="858"/>
    </location>
</feature>
<feature type="domain" description="USP" evidence="9">
    <location>
        <begin position="120"/>
        <end position="421"/>
    </location>
</feature>
<evidence type="ECO:0000256" key="8">
    <source>
        <dbReference type="SAM" id="MobiDB-lite"/>
    </source>
</evidence>
<reference evidence="11" key="1">
    <citation type="submission" date="2025-08" db="UniProtKB">
        <authorList>
            <consortium name="RefSeq"/>
        </authorList>
    </citation>
    <scope>IDENTIFICATION</scope>
</reference>
<keyword evidence="10" id="KW-1185">Reference proteome</keyword>
<evidence type="ECO:0000313" key="11">
    <source>
        <dbReference type="RefSeq" id="XP_031429318.1"/>
    </source>
</evidence>
<evidence type="ECO:0000256" key="5">
    <source>
        <dbReference type="ARBA" id="ARBA00022786"/>
    </source>
</evidence>
<feature type="region of interest" description="Disordered" evidence="8">
    <location>
        <begin position="1083"/>
        <end position="1114"/>
    </location>
</feature>
<evidence type="ECO:0000256" key="6">
    <source>
        <dbReference type="ARBA" id="ARBA00022801"/>
    </source>
</evidence>
<dbReference type="EC" id="3.4.19.12" evidence="2"/>
<feature type="compositionally biased region" description="Polar residues" evidence="8">
    <location>
        <begin position="435"/>
        <end position="444"/>
    </location>
</feature>
<dbReference type="InterPro" id="IPR018200">
    <property type="entry name" value="USP_CS"/>
</dbReference>
<dbReference type="PROSITE" id="PS00972">
    <property type="entry name" value="USP_1"/>
    <property type="match status" value="1"/>
</dbReference>
<feature type="compositionally biased region" description="Polar residues" evidence="8">
    <location>
        <begin position="661"/>
        <end position="679"/>
    </location>
</feature>
<dbReference type="RefSeq" id="XP_031429318.1">
    <property type="nucleotide sequence ID" value="XM_031573458.2"/>
</dbReference>
<feature type="compositionally biased region" description="Low complexity" evidence="8">
    <location>
        <begin position="680"/>
        <end position="689"/>
    </location>
</feature>
<sequence length="1114" mass="122694">MPIVDKLKEALKPGRKDSNDEGDLNKLLASSAKKVLLQKIEFEPASKGFSYQLEALKSKYVILNPRSDHATPQRFPESGQIKRQGGDGGGQGDGIPAPQKHLFPGNRLSLRWERVYRVGAGLHNLGNTCFLNSTVQCLTYTPPLANYLLSKEHSRSCHQSGFCMICIMQNHLIQAFANTGNAIKPVSFIRDIKKIARHFRFGSQEDAHEFLRYTIDAMQKACLNGYPKLDRQTQATTLVHQIFGGYLRSRVKCSICKSVSDTYDPYLDIAVEIRQAANIVRALELFVKPDVLSGENAYMCAKCKKKVPATKRFTVHRTSNVLTLSLKRFANFSGGKITKDVGYPEFLNIRPYMSQSTGDPVMYGLYAVLVHSGYSCHAGHYYCYVKASNGQWYQMNDSMVHASNIKVVLNQQAYVLFYLRIPESRKNADGPKQCIGQSGKTSVTPDLKKNLNAPLSSPQISKKFDAAHLRKIQSVDSGLGVSIARSTCNLHSPKLTNGSASNSTTASQAPPRGPVLIEEPFKKLKKPLPQPRPISQTTNGVAKAESERRGDRSLAQSTSLKSLSDSDTSESKDSVGTRSAPVGVAGAMNGTASPSPSKSADRLKPPALSSLTSLHSTMSPPPAKRLALSAKKEASHSRSLNTESPPTSSSHLSFDSAHPTKLTQLHAHTSGPTNQQHRFSPSYSLLNSSPLPPKPSIHCPSQKPSQSDTHTLSPSKLQSLPAALPVSPLLKKKKKKNKKKALKRRHSETNEPITEPAETHKPIGTSPEMQEEGPLAEKKRKKKKAKRKKMEGKGEGQLRQRPSAKAPLQEEDWRLGDSWRLTTATHTPTARTSPSSQPKAQHTDTPTPDTHTQCTTHTLEQSEKQRRRKKKKKKMAATLDGAPDGAQEKADCPTSYGPQRVKPNAVGGEPDTVDSDELKQKRKKRKRKLEEESPREEESQPKEVEKALGSDDSALTKRDQKTTNPPAIALVLAAPVVVWDSKVQDGYKRNQAPAAKEEESGSGPKGCWDGRRSGGVVEELLKNSSDTAYGAPVLSWGGEDSVISKDAIEDAQFAKNSTVIDEWDEDFDSGKVKKIKKYKKEKRKRGNAFQKIQDHRSMWSVTPGGKRSRLGFRQ</sequence>
<feature type="compositionally biased region" description="Polar residues" evidence="8">
    <location>
        <begin position="702"/>
        <end position="718"/>
    </location>
</feature>
<dbReference type="InterPro" id="IPR001394">
    <property type="entry name" value="Peptidase_C19_UCH"/>
</dbReference>
<organism evidence="10 11">
    <name type="scientific">Clupea harengus</name>
    <name type="common">Atlantic herring</name>
    <dbReference type="NCBI Taxonomy" id="7950"/>
    <lineage>
        <taxon>Eukaryota</taxon>
        <taxon>Metazoa</taxon>
        <taxon>Chordata</taxon>
        <taxon>Craniata</taxon>
        <taxon>Vertebrata</taxon>
        <taxon>Euteleostomi</taxon>
        <taxon>Actinopterygii</taxon>
        <taxon>Neopterygii</taxon>
        <taxon>Teleostei</taxon>
        <taxon>Clupei</taxon>
        <taxon>Clupeiformes</taxon>
        <taxon>Clupeoidei</taxon>
        <taxon>Clupeidae</taxon>
        <taxon>Clupea</taxon>
    </lineage>
</organism>
<feature type="compositionally biased region" description="Polar residues" evidence="8">
    <location>
        <begin position="637"/>
        <end position="653"/>
    </location>
</feature>
<dbReference type="GO" id="GO:0005829">
    <property type="term" value="C:cytosol"/>
    <property type="evidence" value="ECO:0007669"/>
    <property type="project" value="TreeGrafter"/>
</dbReference>
<feature type="region of interest" description="Disordered" evidence="8">
    <location>
        <begin position="67"/>
        <end position="98"/>
    </location>
</feature>
<dbReference type="GeneID" id="105899325"/>
<dbReference type="SUPFAM" id="SSF54001">
    <property type="entry name" value="Cysteine proteinases"/>
    <property type="match status" value="1"/>
</dbReference>
<evidence type="ECO:0000256" key="2">
    <source>
        <dbReference type="ARBA" id="ARBA00012759"/>
    </source>
</evidence>
<feature type="compositionally biased region" description="Basic and acidic residues" evidence="8">
    <location>
        <begin position="928"/>
        <end position="961"/>
    </location>
</feature>
<dbReference type="InterPro" id="IPR050164">
    <property type="entry name" value="Peptidase_C19"/>
</dbReference>
<evidence type="ECO:0000256" key="7">
    <source>
        <dbReference type="ARBA" id="ARBA00022807"/>
    </source>
</evidence>
<evidence type="ECO:0000256" key="1">
    <source>
        <dbReference type="ARBA" id="ARBA00000707"/>
    </source>
</evidence>
<feature type="compositionally biased region" description="Low complexity" evidence="8">
    <location>
        <begin position="605"/>
        <end position="618"/>
    </location>
</feature>
<dbReference type="GO" id="GO:0004843">
    <property type="term" value="F:cysteine-type deubiquitinase activity"/>
    <property type="evidence" value="ECO:0007669"/>
    <property type="project" value="UniProtKB-EC"/>
</dbReference>
<dbReference type="InterPro" id="IPR038765">
    <property type="entry name" value="Papain-like_cys_pep_sf"/>
</dbReference>
<dbReference type="AlphaFoldDB" id="A0A6P8FM55"/>
<keyword evidence="7" id="KW-0788">Thiol protease</keyword>
<dbReference type="PANTHER" id="PTHR24006">
    <property type="entry name" value="UBIQUITIN CARBOXYL-TERMINAL HYDROLASE"/>
    <property type="match status" value="1"/>
</dbReference>
<dbReference type="Proteomes" id="UP000515152">
    <property type="component" value="Chromosome 1"/>
</dbReference>